<dbReference type="GO" id="GO:0004175">
    <property type="term" value="F:endopeptidase activity"/>
    <property type="evidence" value="ECO:0007669"/>
    <property type="project" value="TreeGrafter"/>
</dbReference>
<gene>
    <name evidence="1" type="primary">hycI</name>
    <name evidence="1" type="ORF">Q3982_06895</name>
</gene>
<dbReference type="GO" id="GO:0016485">
    <property type="term" value="P:protein processing"/>
    <property type="evidence" value="ECO:0007669"/>
    <property type="project" value="TreeGrafter"/>
</dbReference>
<evidence type="ECO:0000313" key="2">
    <source>
        <dbReference type="Proteomes" id="UP001168575"/>
    </source>
</evidence>
<dbReference type="Pfam" id="PF01750">
    <property type="entry name" value="HycI"/>
    <property type="match status" value="1"/>
</dbReference>
<dbReference type="SUPFAM" id="SSF53163">
    <property type="entry name" value="HybD-like"/>
    <property type="match status" value="1"/>
</dbReference>
<dbReference type="PANTHER" id="PTHR30302">
    <property type="entry name" value="HYDROGENASE 1 MATURATION PROTEASE"/>
    <property type="match status" value="1"/>
</dbReference>
<proteinExistence type="predicted"/>
<evidence type="ECO:0000313" key="1">
    <source>
        <dbReference type="EMBL" id="MDO4842384.1"/>
    </source>
</evidence>
<keyword evidence="2" id="KW-1185">Reference proteome</keyword>
<organism evidence="1 2">
    <name type="scientific">Phoenicibacter congonensis</name>
    <dbReference type="NCBI Taxonomy" id="1944646"/>
    <lineage>
        <taxon>Bacteria</taxon>
        <taxon>Bacillati</taxon>
        <taxon>Actinomycetota</taxon>
        <taxon>Coriobacteriia</taxon>
        <taxon>Eggerthellales</taxon>
        <taxon>Eggerthellaceae</taxon>
        <taxon>Phoenicibacter</taxon>
    </lineage>
</organism>
<sequence>MTDEFAVTSDAEIDGLVLPEETPSKVLFTVGSVLRGDDAAGPYLAKLFNNDPIDGWMLLEGDQTPENEVGYLRRMHPGLIVMVDAAEMGLEPGAVRTIKKEDVKTSFLFTTHSMPIAHLLAQLEGACDDLIFIGIQPAHTEFFEPLTPNVRESVKRVFYSMVNGDDLGEIASLS</sequence>
<name>A0AA43UBF4_9ACTN</name>
<dbReference type="AlphaFoldDB" id="A0AA43UBF4"/>
<dbReference type="EMBL" id="JAUMVS010000154">
    <property type="protein sequence ID" value="MDO4842384.1"/>
    <property type="molecule type" value="Genomic_DNA"/>
</dbReference>
<reference evidence="1" key="1">
    <citation type="submission" date="2023-07" db="EMBL/GenBank/DDBJ databases">
        <title>Between Cages and Wild: Unraveling the Impact of Captivity on Animal Microbiomes and Antimicrobial Resistance.</title>
        <authorList>
            <person name="Schmartz G.P."/>
            <person name="Rehner J."/>
            <person name="Schuff M.J."/>
            <person name="Becker S.L."/>
            <person name="Kravczyk M."/>
            <person name="Gurevich A."/>
            <person name="Francke R."/>
            <person name="Mueller R."/>
            <person name="Keller V."/>
            <person name="Keller A."/>
        </authorList>
    </citation>
    <scope>NUCLEOTIDE SEQUENCE</scope>
    <source>
        <strain evidence="1">S12M_St_49</strain>
    </source>
</reference>
<comment type="caution">
    <text evidence="1">The sequence shown here is derived from an EMBL/GenBank/DDBJ whole genome shotgun (WGS) entry which is preliminary data.</text>
</comment>
<dbReference type="CDD" id="cd06067">
    <property type="entry name" value="H2MP_MemB-H2evol"/>
    <property type="match status" value="1"/>
</dbReference>
<dbReference type="EC" id="3.4.23.51" evidence="1"/>
<dbReference type="InterPro" id="IPR023430">
    <property type="entry name" value="Pept_HybD-like_dom_sf"/>
</dbReference>
<dbReference type="Proteomes" id="UP001168575">
    <property type="component" value="Unassembled WGS sequence"/>
</dbReference>
<dbReference type="InterPro" id="IPR004420">
    <property type="entry name" value="Pept_A31_hyd_mat_HycI"/>
</dbReference>
<protein>
    <submittedName>
        <fullName evidence="1">Hydrogenase maturation peptidase HycI</fullName>
        <ecNumber evidence="1">3.4.23.51</ecNumber>
    </submittedName>
</protein>
<accession>A0AA43UBF4</accession>
<dbReference type="NCBIfam" id="TIGR00142">
    <property type="entry name" value="hycI"/>
    <property type="match status" value="1"/>
</dbReference>
<dbReference type="NCBIfam" id="TIGR00072">
    <property type="entry name" value="hydrog_prot"/>
    <property type="match status" value="1"/>
</dbReference>
<dbReference type="Gene3D" id="3.40.50.1450">
    <property type="entry name" value="HybD-like"/>
    <property type="match status" value="1"/>
</dbReference>
<dbReference type="GO" id="GO:0008047">
    <property type="term" value="F:enzyme activator activity"/>
    <property type="evidence" value="ECO:0007669"/>
    <property type="project" value="InterPro"/>
</dbReference>
<dbReference type="InterPro" id="IPR000671">
    <property type="entry name" value="Peptidase_A31"/>
</dbReference>
<dbReference type="PANTHER" id="PTHR30302:SF4">
    <property type="entry name" value="HYDROGENASE 3 MATURATION PROTEASE"/>
    <property type="match status" value="1"/>
</dbReference>
<dbReference type="PRINTS" id="PR00446">
    <property type="entry name" value="HYDRGNUPTAKE"/>
</dbReference>
<keyword evidence="1" id="KW-0378">Hydrolase</keyword>